<evidence type="ECO:0000313" key="4">
    <source>
        <dbReference type="EMBL" id="GAL88371.1"/>
    </source>
</evidence>
<comment type="caution">
    <text evidence="3">The sequence shown here is derived from an EMBL/GenBank/DDBJ whole genome shotgun (WGS) entry which is preliminary data.</text>
</comment>
<gene>
    <name evidence="2" type="ORF">JCM19301_955</name>
    <name evidence="3" type="ORF">JCM19302_380</name>
    <name evidence="4" type="ORF">JCM19538_1697</name>
</gene>
<organism evidence="3 5">
    <name type="scientific">Jejuia pallidilutea</name>
    <dbReference type="NCBI Taxonomy" id="504487"/>
    <lineage>
        <taxon>Bacteria</taxon>
        <taxon>Pseudomonadati</taxon>
        <taxon>Bacteroidota</taxon>
        <taxon>Flavobacteriia</taxon>
        <taxon>Flavobacteriales</taxon>
        <taxon>Flavobacteriaceae</taxon>
        <taxon>Jejuia</taxon>
    </lineage>
</organism>
<dbReference type="OrthoDB" id="1436620at2"/>
<keyword evidence="6" id="KW-1185">Reference proteome</keyword>
<evidence type="ECO:0000313" key="3">
    <source>
        <dbReference type="EMBL" id="GAL72035.1"/>
    </source>
</evidence>
<evidence type="ECO:0000256" key="1">
    <source>
        <dbReference type="SAM" id="SignalP"/>
    </source>
</evidence>
<feature type="chain" id="PRO_5007382858" description="DUF2490 domain-containing protein" evidence="1">
    <location>
        <begin position="22"/>
        <end position="226"/>
    </location>
</feature>
<dbReference type="Proteomes" id="UP000029641">
    <property type="component" value="Unassembled WGS sequence"/>
</dbReference>
<dbReference type="EMBL" id="BBNS01000018">
    <property type="protein sequence ID" value="GAL72035.1"/>
    <property type="molecule type" value="Genomic_DNA"/>
</dbReference>
<evidence type="ECO:0000313" key="6">
    <source>
        <dbReference type="Proteomes" id="UP000030184"/>
    </source>
</evidence>
<reference evidence="6" key="1">
    <citation type="journal article" date="2014" name="Genome Announc.">
        <title>Draft Genome Sequence of Marine Flavobacterium Jejuia pallidilutea Strain 11shimoA1 and Pigmentation Mutants.</title>
        <authorList>
            <person name="Takatani N."/>
            <person name="Nakanishi M."/>
            <person name="Meirelles P."/>
            <person name="Mino S."/>
            <person name="Suda W."/>
            <person name="Oshima K."/>
            <person name="Hattori M."/>
            <person name="Ohkuma M."/>
            <person name="Hosokawa M."/>
            <person name="Miyashita K."/>
            <person name="Thompson F.L."/>
            <person name="Niwa A."/>
            <person name="Sawabe T."/>
            <person name="Sawabe T."/>
        </authorList>
    </citation>
    <scope>NUCLEOTIDE SEQUENCE [LARGE SCALE GENOMIC DNA]</scope>
    <source>
        <strain evidence="6">JCM 19538</strain>
    </source>
</reference>
<dbReference type="STRING" id="504487.JCM19538_1697"/>
<dbReference type="Pfam" id="PF10677">
    <property type="entry name" value="DUF2490"/>
    <property type="match status" value="1"/>
</dbReference>
<name>A0A090W4V8_9FLAO</name>
<evidence type="ECO:0008006" key="7">
    <source>
        <dbReference type="Google" id="ProtNLM"/>
    </source>
</evidence>
<dbReference type="InterPro" id="IPR019619">
    <property type="entry name" value="DUF2490"/>
</dbReference>
<dbReference type="eggNOG" id="ENOG5030YH7">
    <property type="taxonomic scope" value="Bacteria"/>
</dbReference>
<feature type="signal peptide" evidence="1">
    <location>
        <begin position="1"/>
        <end position="21"/>
    </location>
</feature>
<proteinExistence type="predicted"/>
<dbReference type="EMBL" id="BBNY01000002">
    <property type="protein sequence ID" value="GAL88371.1"/>
    <property type="molecule type" value="Genomic_DNA"/>
</dbReference>
<protein>
    <recommendedName>
        <fullName evidence="7">DUF2490 domain-containing protein</fullName>
    </recommendedName>
</protein>
<dbReference type="EMBL" id="BBNR01000012">
    <property type="protein sequence ID" value="GAL67668.1"/>
    <property type="molecule type" value="Genomic_DNA"/>
</dbReference>
<sequence length="226" mass="26715">MHYIKPLIFISFCLCCFQLIAQNGFVSLGETAFSLNHKVSKTYSINFAMRSRYFLFEDHKPKYKQQQVDIYHFSTLNLNYNHKLSFGVYHRNRDWFNTGSNETRFTQQFSYTKQKLGVRYGHRFRTEQRILNTKTIFRQRYRFAVDFPLNGEKLDIGETYLVNAIEGLLSVSKPDNPETDIRISTQIGWQFTEDLKLQTGLEHRLEAFNLKAKHNLFVLTTAVLKI</sequence>
<accession>A0A090W4V8</accession>
<dbReference type="RefSeq" id="WP_042244305.1">
    <property type="nucleotide sequence ID" value="NZ_BBNR01000012.1"/>
</dbReference>
<dbReference type="Proteomes" id="UP000030184">
    <property type="component" value="Unassembled WGS sequence"/>
</dbReference>
<evidence type="ECO:0000313" key="5">
    <source>
        <dbReference type="Proteomes" id="UP000029646"/>
    </source>
</evidence>
<evidence type="ECO:0000313" key="2">
    <source>
        <dbReference type="EMBL" id="GAL67668.1"/>
    </source>
</evidence>
<dbReference type="Proteomes" id="UP000029646">
    <property type="component" value="Unassembled WGS sequence"/>
</dbReference>
<dbReference type="AlphaFoldDB" id="A0A090W4V8"/>
<keyword evidence="1" id="KW-0732">Signal</keyword>